<dbReference type="Proteomes" id="UP001321481">
    <property type="component" value="Unassembled WGS sequence"/>
</dbReference>
<dbReference type="PANTHER" id="PTHR34351">
    <property type="entry name" value="SLR1927 PROTEIN-RELATED"/>
    <property type="match status" value="1"/>
</dbReference>
<evidence type="ECO:0000313" key="3">
    <source>
        <dbReference type="EMBL" id="MDJ1114852.1"/>
    </source>
</evidence>
<keyword evidence="1" id="KW-0472">Membrane</keyword>
<dbReference type="EMBL" id="JASJND010000006">
    <property type="protein sequence ID" value="MDJ1114852.1"/>
    <property type="molecule type" value="Genomic_DNA"/>
</dbReference>
<gene>
    <name evidence="3" type="ORF">QNI14_10350</name>
</gene>
<dbReference type="RefSeq" id="WP_283716513.1">
    <property type="nucleotide sequence ID" value="NZ_JASJND010000006.1"/>
</dbReference>
<organism evidence="3 4">
    <name type="scientific">Microbacterium dauci</name>
    <dbReference type="NCBI Taxonomy" id="3048008"/>
    <lineage>
        <taxon>Bacteria</taxon>
        <taxon>Bacillati</taxon>
        <taxon>Actinomycetota</taxon>
        <taxon>Actinomycetes</taxon>
        <taxon>Micrococcales</taxon>
        <taxon>Microbacteriaceae</taxon>
        <taxon>Microbacterium</taxon>
    </lineage>
</organism>
<accession>A0ABT6ZFA9</accession>
<feature type="domain" description="DUF58" evidence="2">
    <location>
        <begin position="205"/>
        <end position="316"/>
    </location>
</feature>
<keyword evidence="4" id="KW-1185">Reference proteome</keyword>
<reference evidence="3 4" key="1">
    <citation type="submission" date="2023-05" db="EMBL/GenBank/DDBJ databases">
        <title>Microbacterium dauci sp.nov., Isolated from Carrot Rhizosphere Soil.</title>
        <authorList>
            <person name="Xiao Z."/>
            <person name="Zheng J."/>
        </authorList>
    </citation>
    <scope>NUCLEOTIDE SEQUENCE [LARGE SCALE GENOMIC DNA]</scope>
    <source>
        <strain evidence="3 4">LX3-4</strain>
    </source>
</reference>
<keyword evidence="1" id="KW-1133">Transmembrane helix</keyword>
<dbReference type="InterPro" id="IPR002881">
    <property type="entry name" value="DUF58"/>
</dbReference>
<feature type="transmembrane region" description="Helical" evidence="1">
    <location>
        <begin position="7"/>
        <end position="27"/>
    </location>
</feature>
<evidence type="ECO:0000256" key="1">
    <source>
        <dbReference type="SAM" id="Phobius"/>
    </source>
</evidence>
<sequence>MSRWPLTLRGTGAVVLGVLALILAGALAVPALLFFGVLLLAVTALGLVSLHLGHRPDRVRRTFSPEVAAVGDAVTVHARVECRTVLPTVVGTWQETLPVGLEGDASGVFPGLRSGLVTGGHSVDLRYRLIARRRGIRHIGPLQVTTTDPFGFARRTVRQGEPVPLTIAPALIELGSLEELPGNAGGTMQTQTDRLGQGADNLIPRVYVPGDSMRRIHWRASAHRGDLMVRQEEQESNPEAVVVLDRSMSRWGAEALRAPGEDPAFEVAVSAAASAVARFVREGYSVAVIDVDGRELTEPIDAGDGAAVEAMIVSFATLTARRDGTLADAPPLFVGATLGPVVIVTGPIDDRDVAVLAPITTHTSLPVLLSVGADSTGVRAASAAGWRAVALEPEDELGTLWARWATVSERGAGRVG</sequence>
<comment type="caution">
    <text evidence="3">The sequence shown here is derived from an EMBL/GenBank/DDBJ whole genome shotgun (WGS) entry which is preliminary data.</text>
</comment>
<name>A0ABT6ZFA9_9MICO</name>
<dbReference type="PANTHER" id="PTHR34351:SF1">
    <property type="entry name" value="SLR1927 PROTEIN"/>
    <property type="match status" value="1"/>
</dbReference>
<keyword evidence="1" id="KW-0812">Transmembrane</keyword>
<evidence type="ECO:0000259" key="2">
    <source>
        <dbReference type="Pfam" id="PF01882"/>
    </source>
</evidence>
<evidence type="ECO:0000313" key="4">
    <source>
        <dbReference type="Proteomes" id="UP001321481"/>
    </source>
</evidence>
<proteinExistence type="predicted"/>
<dbReference type="Pfam" id="PF01882">
    <property type="entry name" value="DUF58"/>
    <property type="match status" value="1"/>
</dbReference>
<protein>
    <submittedName>
        <fullName evidence="3">DUF58 domain-containing protein</fullName>
    </submittedName>
</protein>
<feature type="transmembrane region" description="Helical" evidence="1">
    <location>
        <begin position="33"/>
        <end position="53"/>
    </location>
</feature>